<gene>
    <name evidence="2" type="ORF">SAMN02194393_02775</name>
</gene>
<dbReference type="PROSITE" id="PS51819">
    <property type="entry name" value="VOC"/>
    <property type="match status" value="1"/>
</dbReference>
<dbReference type="InterPro" id="IPR029068">
    <property type="entry name" value="Glyas_Bleomycin-R_OHBP_Dase"/>
</dbReference>
<dbReference type="Gene3D" id="3.10.180.10">
    <property type="entry name" value="2,3-Dihydroxybiphenyl 1,2-Dioxygenase, domain 1"/>
    <property type="match status" value="1"/>
</dbReference>
<protein>
    <submittedName>
        <fullName evidence="2">Catechol 2,3-dioxygenase</fullName>
    </submittedName>
</protein>
<keyword evidence="2" id="KW-0223">Dioxygenase</keyword>
<dbReference type="GO" id="GO:0051213">
    <property type="term" value="F:dioxygenase activity"/>
    <property type="evidence" value="ECO:0007669"/>
    <property type="project" value="UniProtKB-KW"/>
</dbReference>
<name>A0A1T5LCP4_9FIRM</name>
<dbReference type="EMBL" id="FUZT01000006">
    <property type="protein sequence ID" value="SKC73806.1"/>
    <property type="molecule type" value="Genomic_DNA"/>
</dbReference>
<dbReference type="SUPFAM" id="SSF54593">
    <property type="entry name" value="Glyoxalase/Bleomycin resistance protein/Dihydroxybiphenyl dioxygenase"/>
    <property type="match status" value="1"/>
</dbReference>
<dbReference type="AlphaFoldDB" id="A0A1T5LCP4"/>
<dbReference type="InterPro" id="IPR037523">
    <property type="entry name" value="VOC_core"/>
</dbReference>
<evidence type="ECO:0000259" key="1">
    <source>
        <dbReference type="PROSITE" id="PS51819"/>
    </source>
</evidence>
<dbReference type="Pfam" id="PF12681">
    <property type="entry name" value="Glyoxalase_2"/>
    <property type="match status" value="1"/>
</dbReference>
<keyword evidence="2" id="KW-0560">Oxidoreductase</keyword>
<evidence type="ECO:0000313" key="2">
    <source>
        <dbReference type="EMBL" id="SKC73806.1"/>
    </source>
</evidence>
<reference evidence="2 3" key="1">
    <citation type="submission" date="2017-02" db="EMBL/GenBank/DDBJ databases">
        <authorList>
            <person name="Peterson S.W."/>
        </authorList>
    </citation>
    <scope>NUCLEOTIDE SEQUENCE [LARGE SCALE GENOMIC DNA]</scope>
    <source>
        <strain evidence="2 3">M1</strain>
    </source>
</reference>
<dbReference type="OrthoDB" id="9815599at2"/>
<sequence>MKFKNPMLVVTDMEKSKKFYKDVLGLRVIMDFGANVTLTGGVALQTKESWKEFIGKNDNEIIFSGNDAELYFEEDNFDSFIERLKALKYIEYVHHVYEHRWGQRVVRFYDLDKHIIEVGENLKVVCKRFLDSGLTIEETAKKMDVPIKFVKTCAK</sequence>
<feature type="domain" description="VOC" evidence="1">
    <location>
        <begin position="2"/>
        <end position="121"/>
    </location>
</feature>
<dbReference type="Proteomes" id="UP000190285">
    <property type="component" value="Unassembled WGS sequence"/>
</dbReference>
<accession>A0A1T5LCP4</accession>
<proteinExistence type="predicted"/>
<dbReference type="RefSeq" id="WP_079492350.1">
    <property type="nucleotide sequence ID" value="NZ_FUZT01000006.1"/>
</dbReference>
<evidence type="ECO:0000313" key="3">
    <source>
        <dbReference type="Proteomes" id="UP000190285"/>
    </source>
</evidence>
<dbReference type="InterPro" id="IPR025870">
    <property type="entry name" value="Glyoxalase-like_dom"/>
</dbReference>
<organism evidence="2 3">
    <name type="scientific">Maledivibacter halophilus</name>
    <dbReference type="NCBI Taxonomy" id="36842"/>
    <lineage>
        <taxon>Bacteria</taxon>
        <taxon>Bacillati</taxon>
        <taxon>Bacillota</taxon>
        <taxon>Clostridia</taxon>
        <taxon>Peptostreptococcales</taxon>
        <taxon>Caminicellaceae</taxon>
        <taxon>Maledivibacter</taxon>
    </lineage>
</organism>
<keyword evidence="3" id="KW-1185">Reference proteome</keyword>
<dbReference type="STRING" id="36842.SAMN02194393_02775"/>